<dbReference type="Proteomes" id="UP000276215">
    <property type="component" value="Unassembled WGS sequence"/>
</dbReference>
<proteinExistence type="predicted"/>
<feature type="non-terminal residue" evidence="2">
    <location>
        <position position="125"/>
    </location>
</feature>
<evidence type="ECO:0000256" key="1">
    <source>
        <dbReference type="SAM" id="MobiDB-lite"/>
    </source>
</evidence>
<dbReference type="OrthoDB" id="7554073at2759"/>
<reference evidence="2 3" key="1">
    <citation type="journal article" date="2018" name="Nat. Ecol. Evol.">
        <title>Pezizomycetes genomes reveal the molecular basis of ectomycorrhizal truffle lifestyle.</title>
        <authorList>
            <person name="Murat C."/>
            <person name="Payen T."/>
            <person name="Noel B."/>
            <person name="Kuo A."/>
            <person name="Morin E."/>
            <person name="Chen J."/>
            <person name="Kohler A."/>
            <person name="Krizsan K."/>
            <person name="Balestrini R."/>
            <person name="Da Silva C."/>
            <person name="Montanini B."/>
            <person name="Hainaut M."/>
            <person name="Levati E."/>
            <person name="Barry K.W."/>
            <person name="Belfiori B."/>
            <person name="Cichocki N."/>
            <person name="Clum A."/>
            <person name="Dockter R.B."/>
            <person name="Fauchery L."/>
            <person name="Guy J."/>
            <person name="Iotti M."/>
            <person name="Le Tacon F."/>
            <person name="Lindquist E.A."/>
            <person name="Lipzen A."/>
            <person name="Malagnac F."/>
            <person name="Mello A."/>
            <person name="Molinier V."/>
            <person name="Miyauchi S."/>
            <person name="Poulain J."/>
            <person name="Riccioni C."/>
            <person name="Rubini A."/>
            <person name="Sitrit Y."/>
            <person name="Splivallo R."/>
            <person name="Traeger S."/>
            <person name="Wang M."/>
            <person name="Zifcakova L."/>
            <person name="Wipf D."/>
            <person name="Zambonelli A."/>
            <person name="Paolocci F."/>
            <person name="Nowrousian M."/>
            <person name="Ottonello S."/>
            <person name="Baldrian P."/>
            <person name="Spatafora J.W."/>
            <person name="Henrissat B."/>
            <person name="Nagy L.G."/>
            <person name="Aury J.M."/>
            <person name="Wincker P."/>
            <person name="Grigoriev I.V."/>
            <person name="Bonfante P."/>
            <person name="Martin F.M."/>
        </authorList>
    </citation>
    <scope>NUCLEOTIDE SEQUENCE [LARGE SCALE GENOMIC DNA]</scope>
    <source>
        <strain evidence="2 3">120613-1</strain>
    </source>
</reference>
<name>A0A3N4J3R6_9PEZI</name>
<keyword evidence="3" id="KW-1185">Reference proteome</keyword>
<feature type="region of interest" description="Disordered" evidence="1">
    <location>
        <begin position="96"/>
        <end position="125"/>
    </location>
</feature>
<accession>A0A3N4J3R6</accession>
<dbReference type="AlphaFoldDB" id="A0A3N4J3R6"/>
<organism evidence="2 3">
    <name type="scientific">Choiromyces venosus 120613-1</name>
    <dbReference type="NCBI Taxonomy" id="1336337"/>
    <lineage>
        <taxon>Eukaryota</taxon>
        <taxon>Fungi</taxon>
        <taxon>Dikarya</taxon>
        <taxon>Ascomycota</taxon>
        <taxon>Pezizomycotina</taxon>
        <taxon>Pezizomycetes</taxon>
        <taxon>Pezizales</taxon>
        <taxon>Tuberaceae</taxon>
        <taxon>Choiromyces</taxon>
    </lineage>
</organism>
<evidence type="ECO:0000313" key="2">
    <source>
        <dbReference type="EMBL" id="RPA91211.1"/>
    </source>
</evidence>
<evidence type="ECO:0000313" key="3">
    <source>
        <dbReference type="Proteomes" id="UP000276215"/>
    </source>
</evidence>
<dbReference type="EMBL" id="ML120502">
    <property type="protein sequence ID" value="RPA91211.1"/>
    <property type="molecule type" value="Genomic_DNA"/>
</dbReference>
<gene>
    <name evidence="2" type="ORF">L873DRAFT_1819785</name>
</gene>
<protein>
    <submittedName>
        <fullName evidence="2">Uncharacterized protein</fullName>
    </submittedName>
</protein>
<sequence length="125" mass="13830">MVITLVGKDATERILRSGLSLFGRKFKAQHYLSFSPDSQCSRCLAFGHHPTQCTSTIHCAICTQEHPIHLHSYGRALSALPGVRYISTPLSSAITATNPTQQPLRSVPPISIHSRQPQRGEERQL</sequence>